<feature type="signal peptide" evidence="1">
    <location>
        <begin position="1"/>
        <end position="21"/>
    </location>
</feature>
<sequence length="444" mass="47831">MRRTICLGLLALALLPGTAAAGPLDDPAEQWLPRTDGASWTYAWSNTTYQPTPRVEKYTVAARAGTSFRLKWDEVNPPATDTASAGTIDFQHTDTGLVNTNYQSSQPPPRFPILCAAATDCASSLSAAWYMVIWGTRSPVFAEPMLQGTRWSSVGGASNDVASNNRYVGHVKVKVPAFPAGIDAARVDSDVTQAGAIGDPFGTVSRTVYWVRGVGPVRVVMKHASGETSTADLTETNLKPRPLPSDENLLPLNRGDSGTLRWRNSKWMKAWSTQSYSVVDVVNSTARVDFKHVSGPLRVAAAYGLSSRLSGVTLLSGSSQSTGGKFPKLGKSRRFTTPFDLMVYGFNPVIPSPGSRTGTTWRTSRTSRDYSIFGVTGNATVLGTQTVRARGKRYKAVAIRSRLEQGSNRFGSGTRTSWFAPGVGLVKLVFKHADGSVSTVERVK</sequence>
<evidence type="ECO:0000256" key="1">
    <source>
        <dbReference type="SAM" id="SignalP"/>
    </source>
</evidence>
<comment type="caution">
    <text evidence="2">The sequence shown here is derived from an EMBL/GenBank/DDBJ whole genome shotgun (WGS) entry which is preliminary data.</text>
</comment>
<feature type="chain" id="PRO_5024991872" description="Peptidase A4-like protein" evidence="1">
    <location>
        <begin position="22"/>
        <end position="444"/>
    </location>
</feature>
<organism evidence="2 3">
    <name type="scientific">Solirubrobacter pauli</name>
    <dbReference type="NCBI Taxonomy" id="166793"/>
    <lineage>
        <taxon>Bacteria</taxon>
        <taxon>Bacillati</taxon>
        <taxon>Actinomycetota</taxon>
        <taxon>Thermoleophilia</taxon>
        <taxon>Solirubrobacterales</taxon>
        <taxon>Solirubrobacteraceae</taxon>
        <taxon>Solirubrobacter</taxon>
    </lineage>
</organism>
<keyword evidence="3" id="KW-1185">Reference proteome</keyword>
<dbReference type="Gene3D" id="2.40.360.20">
    <property type="match status" value="1"/>
</dbReference>
<dbReference type="EMBL" id="RBIL01000001">
    <property type="protein sequence ID" value="RKQ93958.1"/>
    <property type="molecule type" value="Genomic_DNA"/>
</dbReference>
<accession>A0A660LFS1</accession>
<evidence type="ECO:0000313" key="2">
    <source>
        <dbReference type="EMBL" id="RKQ93958.1"/>
    </source>
</evidence>
<protein>
    <recommendedName>
        <fullName evidence="4">Peptidase A4-like protein</fullName>
    </recommendedName>
</protein>
<dbReference type="AlphaFoldDB" id="A0A660LFS1"/>
<dbReference type="Proteomes" id="UP000278962">
    <property type="component" value="Unassembled WGS sequence"/>
</dbReference>
<dbReference type="RefSeq" id="WP_121252543.1">
    <property type="nucleotide sequence ID" value="NZ_RBIL01000001.1"/>
</dbReference>
<evidence type="ECO:0008006" key="4">
    <source>
        <dbReference type="Google" id="ProtNLM"/>
    </source>
</evidence>
<gene>
    <name evidence="2" type="ORF">C8N24_3834</name>
</gene>
<proteinExistence type="predicted"/>
<name>A0A660LFS1_9ACTN</name>
<keyword evidence="1" id="KW-0732">Signal</keyword>
<evidence type="ECO:0000313" key="3">
    <source>
        <dbReference type="Proteomes" id="UP000278962"/>
    </source>
</evidence>
<dbReference type="OrthoDB" id="2837979at2"/>
<reference evidence="2 3" key="1">
    <citation type="submission" date="2018-10" db="EMBL/GenBank/DDBJ databases">
        <title>Genomic Encyclopedia of Archaeal and Bacterial Type Strains, Phase II (KMG-II): from individual species to whole genera.</title>
        <authorList>
            <person name="Goeker M."/>
        </authorList>
    </citation>
    <scope>NUCLEOTIDE SEQUENCE [LARGE SCALE GENOMIC DNA]</scope>
    <source>
        <strain evidence="2 3">DSM 14954</strain>
    </source>
</reference>